<protein>
    <submittedName>
        <fullName evidence="2">Uncharacterized protein</fullName>
    </submittedName>
</protein>
<organism evidence="2 3">
    <name type="scientific">Marinomonas arctica</name>
    <dbReference type="NCBI Taxonomy" id="383750"/>
    <lineage>
        <taxon>Bacteria</taxon>
        <taxon>Pseudomonadati</taxon>
        <taxon>Pseudomonadota</taxon>
        <taxon>Gammaproteobacteria</taxon>
        <taxon>Oceanospirillales</taxon>
        <taxon>Oceanospirillaceae</taxon>
        <taxon>Marinomonas</taxon>
    </lineage>
</organism>
<proteinExistence type="predicted"/>
<reference evidence="2 3" key="1">
    <citation type="submission" date="2020-09" db="EMBL/GenBank/DDBJ databases">
        <title>Complete genome sequence of an Arctic sea ice bacterium Marinomonas arctica BSI20414.</title>
        <authorList>
            <person name="Liao L."/>
            <person name="Chen B."/>
        </authorList>
    </citation>
    <scope>NUCLEOTIDE SEQUENCE [LARGE SCALE GENOMIC DNA]</scope>
    <source>
        <strain evidence="2 3">BSI20414</strain>
    </source>
</reference>
<evidence type="ECO:0000313" key="3">
    <source>
        <dbReference type="Proteomes" id="UP000516370"/>
    </source>
</evidence>
<dbReference type="KEGG" id="mard:IBG28_09305"/>
<dbReference type="OrthoDB" id="5606342at2"/>
<accession>A0A7H1JBA3</accession>
<dbReference type="EMBL" id="CP061081">
    <property type="protein sequence ID" value="QNT07769.1"/>
    <property type="molecule type" value="Genomic_DNA"/>
</dbReference>
<feature type="region of interest" description="Disordered" evidence="1">
    <location>
        <begin position="91"/>
        <end position="115"/>
    </location>
</feature>
<evidence type="ECO:0000313" key="2">
    <source>
        <dbReference type="EMBL" id="QNT07769.1"/>
    </source>
</evidence>
<dbReference type="Proteomes" id="UP000516370">
    <property type="component" value="Chromosome"/>
</dbReference>
<name>A0A7H1JBA3_9GAMM</name>
<sequence length="115" mass="12551">MSDNIAFKIQLGIMLPKLKSTIQTNLTSIIEDHINLVKEGTLEGEEAPSLDDVKVLVMQSLEIFLDNVVLPSIDAKINPAVVEEEVTIEESVEESVVAAPDEPEPESEPESEHAS</sequence>
<gene>
    <name evidence="2" type="ORF">IBG28_09305</name>
</gene>
<evidence type="ECO:0000256" key="1">
    <source>
        <dbReference type="SAM" id="MobiDB-lite"/>
    </source>
</evidence>
<keyword evidence="3" id="KW-1185">Reference proteome</keyword>
<dbReference type="AlphaFoldDB" id="A0A7H1JBA3"/>
<dbReference type="RefSeq" id="WP_111607587.1">
    <property type="nucleotide sequence ID" value="NZ_BMLJ01000006.1"/>
</dbReference>